<dbReference type="GO" id="GO:0005886">
    <property type="term" value="C:plasma membrane"/>
    <property type="evidence" value="ECO:0007669"/>
    <property type="project" value="UniProtKB-SubCell"/>
</dbReference>
<evidence type="ECO:0000256" key="1">
    <source>
        <dbReference type="ARBA" id="ARBA00004651"/>
    </source>
</evidence>
<dbReference type="eggNOG" id="COG1132">
    <property type="taxonomic scope" value="Bacteria"/>
</dbReference>
<feature type="domain" description="ABC transmembrane type-1" evidence="9">
    <location>
        <begin position="29"/>
        <end position="309"/>
    </location>
</feature>
<dbReference type="PATRIC" id="fig|743722.3.peg.976"/>
<evidence type="ECO:0000259" key="8">
    <source>
        <dbReference type="PROSITE" id="PS50893"/>
    </source>
</evidence>
<dbReference type="PROSITE" id="PS00211">
    <property type="entry name" value="ABC_TRANSPORTER_1"/>
    <property type="match status" value="1"/>
</dbReference>
<keyword evidence="4" id="KW-0067">ATP-binding</keyword>
<proteinExistence type="predicted"/>
<feature type="transmembrane region" description="Helical" evidence="7">
    <location>
        <begin position="58"/>
        <end position="75"/>
    </location>
</feature>
<feature type="transmembrane region" description="Helical" evidence="7">
    <location>
        <begin position="249"/>
        <end position="269"/>
    </location>
</feature>
<keyword evidence="5 7" id="KW-1133">Transmembrane helix</keyword>
<evidence type="ECO:0000256" key="2">
    <source>
        <dbReference type="ARBA" id="ARBA00022692"/>
    </source>
</evidence>
<dbReference type="KEGG" id="shg:Sph21_0909"/>
<dbReference type="InterPro" id="IPR011527">
    <property type="entry name" value="ABC1_TM_dom"/>
</dbReference>
<sequence>MANPYISLLRTAWTYARGEKKRYVFIYGLFILASAAFATYPLLYGWFINGIQQEGAAYLHYAWLYVGAYMLLKLVEWSFHGPARILEQKLAFALSRNFLQDRYHQTLHLPVKWHQDNHSGITINRIRKAYTALKSFFENGFMYTYALMKFVFSLIAMIAFSPLFGLIGVGIGMLTVYVIFRFDKPYIKALDETNEKDHIVSGTLFDSLSNIITVITLRLQNRMEKSLMGKVADVYPPYKTSVHVNEFKWFIADMLVALIYVVTVLGYIYQHGQPGQLFLIGNLVALLGFVNQFTSVFHDVAWQYTQIVQFNTDVETSRHISDAYQQQHQAEATVALPNEWQQVEVQGLNFSHTETYSSGQNAHSLHDIHLTIQRGQKIALIGESGSGKSTLMAILRGLYTYQSDTRIRLDGSKQIDAASLADAVTLFPQEPEIFENTIKHNITLGLPFSDEEVIEVCRIAHFAEVVQTLPKGLESHIQEKGVNLSGGQKQRLALARGILAARSSSIVLLDEPTSSIDPKTEVKIYQHLFEEFKEKALISSLHRLYLLPYFDYIYILQNGRIVDEGNFVDLKARSVLFDELWKHQRENSQTGN</sequence>
<evidence type="ECO:0000256" key="5">
    <source>
        <dbReference type="ARBA" id="ARBA00022989"/>
    </source>
</evidence>
<name>F4CC33_SPHS2</name>
<keyword evidence="3" id="KW-0547">Nucleotide-binding</keyword>
<feature type="transmembrane region" description="Helical" evidence="7">
    <location>
        <begin position="24"/>
        <end position="46"/>
    </location>
</feature>
<dbReference type="InterPro" id="IPR036640">
    <property type="entry name" value="ABC1_TM_sf"/>
</dbReference>
<dbReference type="GO" id="GO:0140359">
    <property type="term" value="F:ABC-type transporter activity"/>
    <property type="evidence" value="ECO:0007669"/>
    <property type="project" value="InterPro"/>
</dbReference>
<dbReference type="STRING" id="743722.Sph21_0909"/>
<dbReference type="InterPro" id="IPR017871">
    <property type="entry name" value="ABC_transporter-like_CS"/>
</dbReference>
<dbReference type="GO" id="GO:0005524">
    <property type="term" value="F:ATP binding"/>
    <property type="evidence" value="ECO:0007669"/>
    <property type="project" value="UniProtKB-KW"/>
</dbReference>
<gene>
    <name evidence="10" type="ordered locus">Sph21_0909</name>
</gene>
<protein>
    <submittedName>
        <fullName evidence="10">Xenobiotic-transporting ATPase</fullName>
        <ecNumber evidence="10">3.6.3.44</ecNumber>
    </submittedName>
</protein>
<dbReference type="PANTHER" id="PTHR24221:SF654">
    <property type="entry name" value="ATP-BINDING CASSETTE SUB-FAMILY B MEMBER 6"/>
    <property type="match status" value="1"/>
</dbReference>
<dbReference type="EC" id="3.6.3.44" evidence="10"/>
<dbReference type="GO" id="GO:0016887">
    <property type="term" value="F:ATP hydrolysis activity"/>
    <property type="evidence" value="ECO:0007669"/>
    <property type="project" value="InterPro"/>
</dbReference>
<dbReference type="PANTHER" id="PTHR24221">
    <property type="entry name" value="ATP-BINDING CASSETTE SUB-FAMILY B"/>
    <property type="match status" value="1"/>
</dbReference>
<evidence type="ECO:0000256" key="7">
    <source>
        <dbReference type="SAM" id="Phobius"/>
    </source>
</evidence>
<dbReference type="SUPFAM" id="SSF90123">
    <property type="entry name" value="ABC transporter transmembrane region"/>
    <property type="match status" value="1"/>
</dbReference>
<dbReference type="PROSITE" id="PS50929">
    <property type="entry name" value="ABC_TM1F"/>
    <property type="match status" value="1"/>
</dbReference>
<keyword evidence="2 7" id="KW-0812">Transmembrane</keyword>
<dbReference type="EMBL" id="CP002584">
    <property type="protein sequence ID" value="ADZ77483.1"/>
    <property type="molecule type" value="Genomic_DNA"/>
</dbReference>
<reference evidence="10" key="1">
    <citation type="submission" date="2011-03" db="EMBL/GenBank/DDBJ databases">
        <title>Complete sequence of Sphingobacterium sp. 21.</title>
        <authorList>
            <consortium name="US DOE Joint Genome Institute"/>
            <person name="Lucas S."/>
            <person name="Copeland A."/>
            <person name="Lapidus A."/>
            <person name="Cheng J.-F."/>
            <person name="Goodwin L."/>
            <person name="Pitluck S."/>
            <person name="Davenport K."/>
            <person name="Detter J.C."/>
            <person name="Han C."/>
            <person name="Tapia R."/>
            <person name="Land M."/>
            <person name="Hauser L."/>
            <person name="Kyrpides N."/>
            <person name="Ivanova N."/>
            <person name="Ovchinnikova G."/>
            <person name="Pagani I."/>
            <person name="Siebers A.K."/>
            <person name="Allgaier M."/>
            <person name="Thelen M.P."/>
            <person name="Hugenholtz P."/>
            <person name="Woyke T."/>
        </authorList>
    </citation>
    <scope>NUCLEOTIDE SEQUENCE</scope>
    <source>
        <strain evidence="10">21</strain>
    </source>
</reference>
<feature type="transmembrane region" description="Helical" evidence="7">
    <location>
        <begin position="150"/>
        <end position="179"/>
    </location>
</feature>
<dbReference type="InterPro" id="IPR003439">
    <property type="entry name" value="ABC_transporter-like_ATP-bd"/>
</dbReference>
<dbReference type="SMART" id="SM00382">
    <property type="entry name" value="AAA"/>
    <property type="match status" value="1"/>
</dbReference>
<dbReference type="GO" id="GO:0034040">
    <property type="term" value="F:ATPase-coupled lipid transmembrane transporter activity"/>
    <property type="evidence" value="ECO:0007669"/>
    <property type="project" value="TreeGrafter"/>
</dbReference>
<dbReference type="OrthoDB" id="9769115at2"/>
<dbReference type="Gene3D" id="1.20.1560.10">
    <property type="entry name" value="ABC transporter type 1, transmembrane domain"/>
    <property type="match status" value="1"/>
</dbReference>
<dbReference type="InterPro" id="IPR003593">
    <property type="entry name" value="AAA+_ATPase"/>
</dbReference>
<evidence type="ECO:0000256" key="6">
    <source>
        <dbReference type="ARBA" id="ARBA00023136"/>
    </source>
</evidence>
<evidence type="ECO:0000256" key="4">
    <source>
        <dbReference type="ARBA" id="ARBA00022840"/>
    </source>
</evidence>
<accession>F4CC33</accession>
<dbReference type="HOGENOM" id="CLU_000604_84_3_10"/>
<dbReference type="Pfam" id="PF00664">
    <property type="entry name" value="ABC_membrane"/>
    <property type="match status" value="1"/>
</dbReference>
<evidence type="ECO:0000256" key="3">
    <source>
        <dbReference type="ARBA" id="ARBA00022741"/>
    </source>
</evidence>
<dbReference type="Pfam" id="PF00005">
    <property type="entry name" value="ABC_tran"/>
    <property type="match status" value="1"/>
</dbReference>
<evidence type="ECO:0000259" key="9">
    <source>
        <dbReference type="PROSITE" id="PS50929"/>
    </source>
</evidence>
<dbReference type="InterPro" id="IPR027417">
    <property type="entry name" value="P-loop_NTPase"/>
</dbReference>
<dbReference type="AlphaFoldDB" id="F4CC33"/>
<evidence type="ECO:0000313" key="10">
    <source>
        <dbReference type="EMBL" id="ADZ77483.1"/>
    </source>
</evidence>
<keyword evidence="6 7" id="KW-0472">Membrane</keyword>
<dbReference type="PROSITE" id="PS50893">
    <property type="entry name" value="ABC_TRANSPORTER_2"/>
    <property type="match status" value="1"/>
</dbReference>
<comment type="subcellular location">
    <subcellularLocation>
        <location evidence="1">Cell membrane</location>
        <topology evidence="1">Multi-pass membrane protein</topology>
    </subcellularLocation>
</comment>
<dbReference type="Gene3D" id="3.40.50.300">
    <property type="entry name" value="P-loop containing nucleotide triphosphate hydrolases"/>
    <property type="match status" value="1"/>
</dbReference>
<feature type="domain" description="ABC transporter" evidence="8">
    <location>
        <begin position="343"/>
        <end position="583"/>
    </location>
</feature>
<keyword evidence="10" id="KW-0378">Hydrolase</keyword>
<dbReference type="InterPro" id="IPR039421">
    <property type="entry name" value="Type_1_exporter"/>
</dbReference>
<organism evidence="10">
    <name type="scientific">Sphingobacterium sp. (strain 21)</name>
    <dbReference type="NCBI Taxonomy" id="743722"/>
    <lineage>
        <taxon>Bacteria</taxon>
        <taxon>Pseudomonadati</taxon>
        <taxon>Bacteroidota</taxon>
        <taxon>Sphingobacteriia</taxon>
        <taxon>Sphingobacteriales</taxon>
        <taxon>Sphingobacteriaceae</taxon>
        <taxon>Sphingobacterium</taxon>
    </lineage>
</organism>
<dbReference type="SUPFAM" id="SSF52540">
    <property type="entry name" value="P-loop containing nucleoside triphosphate hydrolases"/>
    <property type="match status" value="1"/>
</dbReference>